<dbReference type="PROSITE" id="PS51186">
    <property type="entry name" value="GNAT"/>
    <property type="match status" value="1"/>
</dbReference>
<comment type="caution">
    <text evidence="2">The sequence shown here is derived from an EMBL/GenBank/DDBJ whole genome shotgun (WGS) entry which is preliminary data.</text>
</comment>
<sequence length="183" mass="19975">MQIIFYPQQDSSQELREQILALEDRAWPSLRGAPWPQREHRVSLCGKENGLLIAHAAVAAAALSYKGQSYRAFGLCEVVVAPEYRGRGLALALIAAARETMQREGADLCVFTCEPELCGLYTRAGWRQLDRLSVCGGTAPGALHSDSLGLCTLLSLFSPKAVSHQSDFACGELILPLEEGELW</sequence>
<evidence type="ECO:0000313" key="3">
    <source>
        <dbReference type="Proteomes" id="UP000294682"/>
    </source>
</evidence>
<dbReference type="GO" id="GO:0016747">
    <property type="term" value="F:acyltransferase activity, transferring groups other than amino-acyl groups"/>
    <property type="evidence" value="ECO:0007669"/>
    <property type="project" value="InterPro"/>
</dbReference>
<gene>
    <name evidence="2" type="ORF">EDD78_10924</name>
</gene>
<proteinExistence type="predicted"/>
<feature type="domain" description="N-acetyltransferase" evidence="1">
    <location>
        <begin position="3"/>
        <end position="149"/>
    </location>
</feature>
<protein>
    <submittedName>
        <fullName evidence="2">Acetyltransferase (GNAT) family protein</fullName>
    </submittedName>
</protein>
<dbReference type="Gene3D" id="3.40.630.30">
    <property type="match status" value="1"/>
</dbReference>
<dbReference type="Pfam" id="PF13527">
    <property type="entry name" value="Acetyltransf_9"/>
    <property type="match status" value="1"/>
</dbReference>
<evidence type="ECO:0000313" key="2">
    <source>
        <dbReference type="EMBL" id="TCL42559.1"/>
    </source>
</evidence>
<keyword evidence="3" id="KW-1185">Reference proteome</keyword>
<dbReference type="InterPro" id="IPR000182">
    <property type="entry name" value="GNAT_dom"/>
</dbReference>
<reference evidence="2 3" key="1">
    <citation type="submission" date="2019-03" db="EMBL/GenBank/DDBJ databases">
        <title>Genomic Encyclopedia of Type Strains, Phase IV (KMG-IV): sequencing the most valuable type-strain genomes for metagenomic binning, comparative biology and taxonomic classification.</title>
        <authorList>
            <person name="Goeker M."/>
        </authorList>
    </citation>
    <scope>NUCLEOTIDE SEQUENCE [LARGE SCALE GENOMIC DNA]</scope>
    <source>
        <strain evidence="2 3">DSM 100433</strain>
    </source>
</reference>
<accession>A0A9X8UIU1</accession>
<evidence type="ECO:0000259" key="1">
    <source>
        <dbReference type="PROSITE" id="PS51186"/>
    </source>
</evidence>
<dbReference type="AlphaFoldDB" id="A0A9X8UIU1"/>
<dbReference type="RefSeq" id="WP_132084867.1">
    <property type="nucleotide sequence ID" value="NZ_SLUK01000009.1"/>
</dbReference>
<name>A0A9X8UIU1_9FIRM</name>
<dbReference type="Proteomes" id="UP000294682">
    <property type="component" value="Unassembled WGS sequence"/>
</dbReference>
<dbReference type="SUPFAM" id="SSF55729">
    <property type="entry name" value="Acyl-CoA N-acyltransferases (Nat)"/>
    <property type="match status" value="1"/>
</dbReference>
<dbReference type="InterPro" id="IPR016181">
    <property type="entry name" value="Acyl_CoA_acyltransferase"/>
</dbReference>
<dbReference type="EMBL" id="SLUK01000009">
    <property type="protein sequence ID" value="TCL42559.1"/>
    <property type="molecule type" value="Genomic_DNA"/>
</dbReference>
<organism evidence="2 3">
    <name type="scientific">Harryflintia acetispora</name>
    <dbReference type="NCBI Taxonomy" id="1849041"/>
    <lineage>
        <taxon>Bacteria</taxon>
        <taxon>Bacillati</taxon>
        <taxon>Bacillota</taxon>
        <taxon>Clostridia</taxon>
        <taxon>Eubacteriales</taxon>
        <taxon>Oscillospiraceae</taxon>
        <taxon>Harryflintia</taxon>
    </lineage>
</organism>